<protein>
    <recommendedName>
        <fullName evidence="5">Maltokinase</fullName>
        <ecNumber evidence="4">2.7.1.175</ecNumber>
    </recommendedName>
    <alternativeName>
        <fullName evidence="13">Maltose-1-phosphate synthase</fullName>
    </alternativeName>
</protein>
<comment type="subunit">
    <text evidence="3">Monomer.</text>
</comment>
<dbReference type="SUPFAM" id="SSF56112">
    <property type="entry name" value="Protein kinase-like (PK-like)"/>
    <property type="match status" value="1"/>
</dbReference>
<sequence>MTALDTIGRLSGLDSALEAWLPGQRWFADKGRPLERVSVRQVLPFSDPVGADEPAGVIAVVRVEFADGRPAADYQLPLGVGMVTPAVPGSSVIAKLPGGVVHDALADPGLVGRLVRRIAADEDGPGLRFEAEPPGFQPPWHALKVRRLAVEQSNSSVVVDERYVLKIIRKLVPGTNPDLELQRMLRGAKSPHVPRLLGAVEGRLDGAPATLAVLQEYAPAASEGWQLALDSVRELLGGEARPDRAADFAAEAASLGETVAAVHGELAATGGTVPLRRADLARIAGSMTTRLDSALDAVPELAEHERELRAAFAAVADLPLEMVGAAQRIHGDLHLGQALRTTARWLIIDFEGEPGAALSERLARYSPARDVAGMLRSFEYAAYHQLNQIAVGRAIDNPAARAAQWTARSQAAFCSGYAAVTGRDPRCDGALLTAYQLDKAVYELRYETRHRPAWAWIPLGAIGRLLAEAVR</sequence>
<gene>
    <name evidence="16" type="ORF">FB465_5560</name>
</gene>
<accession>A0A561EXR7</accession>
<comment type="catalytic activity">
    <reaction evidence="14">
        <text>D-maltose + ATP = alpha-maltose 1-phosphate + ADP + H(+)</text>
        <dbReference type="Rhea" id="RHEA:31915"/>
        <dbReference type="ChEBI" id="CHEBI:15378"/>
        <dbReference type="ChEBI" id="CHEBI:17306"/>
        <dbReference type="ChEBI" id="CHEBI:30616"/>
        <dbReference type="ChEBI" id="CHEBI:63576"/>
        <dbReference type="ChEBI" id="CHEBI:456216"/>
        <dbReference type="EC" id="2.7.1.175"/>
    </reaction>
</comment>
<evidence type="ECO:0000256" key="6">
    <source>
        <dbReference type="ARBA" id="ARBA00022600"/>
    </source>
</evidence>
<evidence type="ECO:0000256" key="2">
    <source>
        <dbReference type="ARBA" id="ARBA00006219"/>
    </source>
</evidence>
<comment type="caution">
    <text evidence="16">The sequence shown here is derived from an EMBL/GenBank/DDBJ whole genome shotgun (WGS) entry which is preliminary data.</text>
</comment>
<evidence type="ECO:0000256" key="5">
    <source>
        <dbReference type="ARBA" id="ARBA00013882"/>
    </source>
</evidence>
<evidence type="ECO:0000256" key="9">
    <source>
        <dbReference type="ARBA" id="ARBA00022777"/>
    </source>
</evidence>
<dbReference type="Proteomes" id="UP000318416">
    <property type="component" value="Unassembled WGS sequence"/>
</dbReference>
<dbReference type="EC" id="2.7.1.175" evidence="4"/>
<evidence type="ECO:0000313" key="17">
    <source>
        <dbReference type="Proteomes" id="UP000318416"/>
    </source>
</evidence>
<keyword evidence="12" id="KW-0119">Carbohydrate metabolism</keyword>
<evidence type="ECO:0000256" key="11">
    <source>
        <dbReference type="ARBA" id="ARBA00023056"/>
    </source>
</evidence>
<evidence type="ECO:0000256" key="12">
    <source>
        <dbReference type="ARBA" id="ARBA00023277"/>
    </source>
</evidence>
<dbReference type="UniPathway" id="UPA00164"/>
<name>A0A561EXR7_9ACTN</name>
<evidence type="ECO:0000256" key="1">
    <source>
        <dbReference type="ARBA" id="ARBA00004964"/>
    </source>
</evidence>
<keyword evidence="11" id="KW-0320">Glycogen biosynthesis</keyword>
<feature type="domain" description="Maltokinase N-terminal cap" evidence="15">
    <location>
        <begin position="20"/>
        <end position="107"/>
    </location>
</feature>
<evidence type="ECO:0000256" key="3">
    <source>
        <dbReference type="ARBA" id="ARBA00011245"/>
    </source>
</evidence>
<proteinExistence type="inferred from homology"/>
<evidence type="ECO:0000259" key="15">
    <source>
        <dbReference type="Pfam" id="PF18085"/>
    </source>
</evidence>
<organism evidence="16 17">
    <name type="scientific">Kitasatospora atroaurantiaca</name>
    <dbReference type="NCBI Taxonomy" id="285545"/>
    <lineage>
        <taxon>Bacteria</taxon>
        <taxon>Bacillati</taxon>
        <taxon>Actinomycetota</taxon>
        <taxon>Actinomycetes</taxon>
        <taxon>Kitasatosporales</taxon>
        <taxon>Streptomycetaceae</taxon>
        <taxon>Kitasatospora</taxon>
    </lineage>
</organism>
<keyword evidence="9 16" id="KW-0418">Kinase</keyword>
<keyword evidence="10" id="KW-0067">ATP-binding</keyword>
<evidence type="ECO:0000256" key="14">
    <source>
        <dbReference type="ARBA" id="ARBA00049067"/>
    </source>
</evidence>
<dbReference type="RefSeq" id="WP_145794731.1">
    <property type="nucleotide sequence ID" value="NZ_BAAABR010000047.1"/>
</dbReference>
<dbReference type="OrthoDB" id="3787729at2"/>
<comment type="similarity">
    <text evidence="2">Belongs to the aminoglycoside phosphotransferase family.</text>
</comment>
<keyword evidence="8" id="KW-0547">Nucleotide-binding</keyword>
<evidence type="ECO:0000256" key="10">
    <source>
        <dbReference type="ARBA" id="ARBA00022840"/>
    </source>
</evidence>
<comment type="pathway">
    <text evidence="1">Glycan biosynthesis; glycogen biosynthesis.</text>
</comment>
<keyword evidence="17" id="KW-1185">Reference proteome</keyword>
<reference evidence="16 17" key="1">
    <citation type="submission" date="2019-06" db="EMBL/GenBank/DDBJ databases">
        <title>Sequencing the genomes of 1000 actinobacteria strains.</title>
        <authorList>
            <person name="Klenk H.-P."/>
        </authorList>
    </citation>
    <scope>NUCLEOTIDE SEQUENCE [LARGE SCALE GENOMIC DNA]</scope>
    <source>
        <strain evidence="16 17">DSM 41649</strain>
    </source>
</reference>
<evidence type="ECO:0000313" key="16">
    <source>
        <dbReference type="EMBL" id="TWE20408.1"/>
    </source>
</evidence>
<evidence type="ECO:0000256" key="7">
    <source>
        <dbReference type="ARBA" id="ARBA00022679"/>
    </source>
</evidence>
<dbReference type="AlphaFoldDB" id="A0A561EXR7"/>
<dbReference type="GO" id="GO:0005978">
    <property type="term" value="P:glycogen biosynthetic process"/>
    <property type="evidence" value="ECO:0007669"/>
    <property type="project" value="UniProtKB-UniPathway"/>
</dbReference>
<dbReference type="GO" id="GO:0005524">
    <property type="term" value="F:ATP binding"/>
    <property type="evidence" value="ECO:0007669"/>
    <property type="project" value="UniProtKB-KW"/>
</dbReference>
<dbReference type="Pfam" id="PF18085">
    <property type="entry name" value="Mak_N_cap"/>
    <property type="match status" value="1"/>
</dbReference>
<dbReference type="GO" id="GO:0016301">
    <property type="term" value="F:kinase activity"/>
    <property type="evidence" value="ECO:0007669"/>
    <property type="project" value="UniProtKB-KW"/>
</dbReference>
<keyword evidence="6" id="KW-0321">Glycogen metabolism</keyword>
<dbReference type="InterPro" id="IPR040999">
    <property type="entry name" value="Mak_N_cap"/>
</dbReference>
<dbReference type="EMBL" id="VIVR01000001">
    <property type="protein sequence ID" value="TWE20408.1"/>
    <property type="molecule type" value="Genomic_DNA"/>
</dbReference>
<dbReference type="Gene3D" id="3.90.1200.10">
    <property type="match status" value="1"/>
</dbReference>
<evidence type="ECO:0000256" key="13">
    <source>
        <dbReference type="ARBA" id="ARBA00031251"/>
    </source>
</evidence>
<evidence type="ECO:0000256" key="8">
    <source>
        <dbReference type="ARBA" id="ARBA00022741"/>
    </source>
</evidence>
<dbReference type="InterPro" id="IPR011009">
    <property type="entry name" value="Kinase-like_dom_sf"/>
</dbReference>
<evidence type="ECO:0000256" key="4">
    <source>
        <dbReference type="ARBA" id="ARBA00011962"/>
    </source>
</evidence>
<keyword evidence="7" id="KW-0808">Transferase</keyword>